<evidence type="ECO:0000259" key="3">
    <source>
        <dbReference type="PROSITE" id="PS51000"/>
    </source>
</evidence>
<dbReference type="Pfam" id="PF13280">
    <property type="entry name" value="WYL"/>
    <property type="match status" value="1"/>
</dbReference>
<dbReference type="InterPro" id="IPR028349">
    <property type="entry name" value="PafC-like"/>
</dbReference>
<dbReference type="PIRSF" id="PIRSF016838">
    <property type="entry name" value="PafC"/>
    <property type="match status" value="1"/>
</dbReference>
<dbReference type="GO" id="GO:0003677">
    <property type="term" value="F:DNA binding"/>
    <property type="evidence" value="ECO:0007669"/>
    <property type="project" value="UniProtKB-KW"/>
</dbReference>
<evidence type="ECO:0000256" key="2">
    <source>
        <dbReference type="ARBA" id="ARBA00023163"/>
    </source>
</evidence>
<dbReference type="InterPro" id="IPR057727">
    <property type="entry name" value="WCX_dom"/>
</dbReference>
<keyword evidence="4" id="KW-0238">DNA-binding</keyword>
<keyword evidence="5" id="KW-1185">Reference proteome</keyword>
<dbReference type="EMBL" id="JAGGKG010000011">
    <property type="protein sequence ID" value="MBP1905877.1"/>
    <property type="molecule type" value="Genomic_DNA"/>
</dbReference>
<sequence length="306" mass="35537">MKIERLLSIIITLLNRKRVQAKELADSYGVSIRTIYRDIDTISLAGIPIVTYQGTGGGIGLIEGYHLEQGLLSEEEMKDIVIGLQSISTVLDENRTSQLLQRFRRLNRNGEQASFVIDYSGWKEDTKESDARNFIKSVMDNSYMLSFQYCNVDGVKSERVVEPHTLVLKGQRWYLYAYCSDRQAFRLFKLSRMEQISKIEQHFEPRDISKEVLPWKPEFIQPKESVPPILLQFNKRAKHIAEEWFGHEALQLQSDTGTYLVHVPYHENDWLYRFILGLGADVVVVEPLHLRYKIRELALEIAGHYL</sequence>
<accession>A0ABS4FTI4</accession>
<reference evidence="4 5" key="1">
    <citation type="submission" date="2021-03" db="EMBL/GenBank/DDBJ databases">
        <title>Genomic Encyclopedia of Type Strains, Phase IV (KMG-IV): sequencing the most valuable type-strain genomes for metagenomic binning, comparative biology and taxonomic classification.</title>
        <authorList>
            <person name="Goeker M."/>
        </authorList>
    </citation>
    <scope>NUCLEOTIDE SEQUENCE [LARGE SCALE GENOMIC DNA]</scope>
    <source>
        <strain evidence="4 5">DSM 14349</strain>
    </source>
</reference>
<evidence type="ECO:0000256" key="1">
    <source>
        <dbReference type="ARBA" id="ARBA00023015"/>
    </source>
</evidence>
<dbReference type="PANTHER" id="PTHR34580:SF8">
    <property type="entry name" value="WYL DOMAIN-CONTAINING PROTEIN"/>
    <property type="match status" value="1"/>
</dbReference>
<protein>
    <submittedName>
        <fullName evidence="4">DNA-binding transcriptional regulator YafY</fullName>
    </submittedName>
</protein>
<dbReference type="InterPro" id="IPR051534">
    <property type="entry name" value="CBASS_pafABC_assoc_protein"/>
</dbReference>
<dbReference type="InterPro" id="IPR013196">
    <property type="entry name" value="HTH_11"/>
</dbReference>
<organism evidence="4 5">
    <name type="scientific">Paenibacillus turicensis</name>
    <dbReference type="NCBI Taxonomy" id="160487"/>
    <lineage>
        <taxon>Bacteria</taxon>
        <taxon>Bacillati</taxon>
        <taxon>Bacillota</taxon>
        <taxon>Bacilli</taxon>
        <taxon>Bacillales</taxon>
        <taxon>Paenibacillaceae</taxon>
        <taxon>Paenibacillus</taxon>
    </lineage>
</organism>
<feature type="domain" description="HTH deoR-type" evidence="3">
    <location>
        <begin position="2"/>
        <end position="57"/>
    </location>
</feature>
<dbReference type="Pfam" id="PF08279">
    <property type="entry name" value="HTH_11"/>
    <property type="match status" value="1"/>
</dbReference>
<dbReference type="InterPro" id="IPR036388">
    <property type="entry name" value="WH-like_DNA-bd_sf"/>
</dbReference>
<dbReference type="PANTHER" id="PTHR34580">
    <property type="match status" value="1"/>
</dbReference>
<gene>
    <name evidence="4" type="ORF">J2Z32_002525</name>
</gene>
<keyword evidence="1" id="KW-0805">Transcription regulation</keyword>
<dbReference type="Proteomes" id="UP001519272">
    <property type="component" value="Unassembled WGS sequence"/>
</dbReference>
<dbReference type="Pfam" id="PF25583">
    <property type="entry name" value="WCX"/>
    <property type="match status" value="1"/>
</dbReference>
<dbReference type="SUPFAM" id="SSF46785">
    <property type="entry name" value="Winged helix' DNA-binding domain"/>
    <property type="match status" value="1"/>
</dbReference>
<name>A0ABS4FTI4_9BACL</name>
<dbReference type="PROSITE" id="PS52050">
    <property type="entry name" value="WYL"/>
    <property type="match status" value="1"/>
</dbReference>
<comment type="caution">
    <text evidence="4">The sequence shown here is derived from an EMBL/GenBank/DDBJ whole genome shotgun (WGS) entry which is preliminary data.</text>
</comment>
<proteinExistence type="predicted"/>
<dbReference type="Gene3D" id="1.10.10.10">
    <property type="entry name" value="Winged helix-like DNA-binding domain superfamily/Winged helix DNA-binding domain"/>
    <property type="match status" value="1"/>
</dbReference>
<dbReference type="InterPro" id="IPR036390">
    <property type="entry name" value="WH_DNA-bd_sf"/>
</dbReference>
<evidence type="ECO:0000313" key="5">
    <source>
        <dbReference type="Proteomes" id="UP001519272"/>
    </source>
</evidence>
<dbReference type="InterPro" id="IPR026881">
    <property type="entry name" value="WYL_dom"/>
</dbReference>
<keyword evidence="2" id="KW-0804">Transcription</keyword>
<dbReference type="PROSITE" id="PS51000">
    <property type="entry name" value="HTH_DEOR_2"/>
    <property type="match status" value="1"/>
</dbReference>
<evidence type="ECO:0000313" key="4">
    <source>
        <dbReference type="EMBL" id="MBP1905877.1"/>
    </source>
</evidence>
<dbReference type="InterPro" id="IPR001034">
    <property type="entry name" value="DeoR_HTH"/>
</dbReference>